<feature type="compositionally biased region" description="Basic and acidic residues" evidence="1">
    <location>
        <begin position="451"/>
        <end position="465"/>
    </location>
</feature>
<feature type="compositionally biased region" description="Low complexity" evidence="1">
    <location>
        <begin position="22"/>
        <end position="59"/>
    </location>
</feature>
<dbReference type="Proteomes" id="UP000663827">
    <property type="component" value="Unassembled WGS sequence"/>
</dbReference>
<name>A0A8H3DT73_9AGAM</name>
<dbReference type="AlphaFoldDB" id="A0A8H3DT73"/>
<feature type="compositionally biased region" description="Polar residues" evidence="1">
    <location>
        <begin position="291"/>
        <end position="324"/>
    </location>
</feature>
<feature type="region of interest" description="Disordered" evidence="1">
    <location>
        <begin position="451"/>
        <end position="475"/>
    </location>
</feature>
<organism evidence="2 3">
    <name type="scientific">Rhizoctonia solani</name>
    <dbReference type="NCBI Taxonomy" id="456999"/>
    <lineage>
        <taxon>Eukaryota</taxon>
        <taxon>Fungi</taxon>
        <taxon>Dikarya</taxon>
        <taxon>Basidiomycota</taxon>
        <taxon>Agaricomycotina</taxon>
        <taxon>Agaricomycetes</taxon>
        <taxon>Cantharellales</taxon>
        <taxon>Ceratobasidiaceae</taxon>
        <taxon>Rhizoctonia</taxon>
    </lineage>
</organism>
<evidence type="ECO:0000313" key="3">
    <source>
        <dbReference type="Proteomes" id="UP000663827"/>
    </source>
</evidence>
<reference evidence="2" key="1">
    <citation type="submission" date="2021-01" db="EMBL/GenBank/DDBJ databases">
        <authorList>
            <person name="Kaushik A."/>
        </authorList>
    </citation>
    <scope>NUCLEOTIDE SEQUENCE</scope>
    <source>
        <strain evidence="2">AG5</strain>
    </source>
</reference>
<evidence type="ECO:0000313" key="2">
    <source>
        <dbReference type="EMBL" id="CAE7098099.1"/>
    </source>
</evidence>
<feature type="compositionally biased region" description="Low complexity" evidence="1">
    <location>
        <begin position="325"/>
        <end position="336"/>
    </location>
</feature>
<evidence type="ECO:0000256" key="1">
    <source>
        <dbReference type="SAM" id="MobiDB-lite"/>
    </source>
</evidence>
<feature type="region of interest" description="Disordered" evidence="1">
    <location>
        <begin position="291"/>
        <end position="344"/>
    </location>
</feature>
<feature type="compositionally biased region" description="Polar residues" evidence="1">
    <location>
        <begin position="106"/>
        <end position="127"/>
    </location>
</feature>
<protein>
    <submittedName>
        <fullName evidence="2">Uncharacterized protein</fullName>
    </submittedName>
</protein>
<gene>
    <name evidence="2" type="ORF">RDB_LOCUS38433</name>
</gene>
<comment type="caution">
    <text evidence="2">The sequence shown here is derived from an EMBL/GenBank/DDBJ whole genome shotgun (WGS) entry which is preliminary data.</text>
</comment>
<accession>A0A8H3DT73</accession>
<feature type="region of interest" description="Disordered" evidence="1">
    <location>
        <begin position="1"/>
        <end position="150"/>
    </location>
</feature>
<dbReference type="EMBL" id="CAJNJQ010000755">
    <property type="protein sequence ID" value="CAE7098099.1"/>
    <property type="molecule type" value="Genomic_DNA"/>
</dbReference>
<proteinExistence type="predicted"/>
<sequence length="533" mass="56663">MGTNFDSDQVSDREVVPRTPTLAGSTSSLDDSLLQSPYSTRFLSASASSPTKGSSHSGSRAWWGERISTDSSNYKASIDLRPLESPSGDLTSREVSGPLRSRSQSDETASATSAPTPNCGPSVSAEGSPSPDAEELDAGRDEPESSCYPPFQRVANASAEPSQLSISSLLASETNVDEAPHSSLVPHLSVAHQSVDSEPSYLSITLPPLLNISCANSSMLAQCDQSSLAPPCVSMAQTQWGREALREAGIAHGSPRALAPSPPIENIPNRSQNESFFHRLMRKTFSISSFTGSTKNSNPLSARSAISTGNQKSQYSWPTRHNTMPSRQAKASSSSPAPSPSKRSRWELIQRFVAKPSTAAKAAGATVTRRTLTRPTAGDNDNARRHTVMSGHSSSVSFFGDPLVLVDPFARSGGLGATISRAGVNSSELPWDQPSRASDLDAHILSFPLRRTEDQSQDGDSHEAEADSPSLRPPNMLLNMFNTDSGSQAYPPILPTGVGSRHGGHYMQSMSGDPAIKQIGRRHSAPLMDVAPL</sequence>